<sequence length="221" mass="23241">MIGTRPSLQAILLIAFICTSFGAGQAQTPKPKTAPVETPAPKPAQIDRNGVLILIRSALLALDQANKTGNYTVLRDLGAPGFQVNTSARLAEIFAKQRNDNLDLSGVAVIDPQLSLLPQIEPNGLMRMVGFFPSVPSQVNFELTFAPVNGQWRLFGISVALGQSGPVAPEPPPPPASKQAPAAKQTPTPAARQPNVAAPLPKQISPAAPPKQPATQDGQEK</sequence>
<feature type="chain" id="PRO_5011980122" evidence="2">
    <location>
        <begin position="23"/>
        <end position="221"/>
    </location>
</feature>
<accession>A0A1M6Z8M9</accession>
<feature type="region of interest" description="Disordered" evidence="1">
    <location>
        <begin position="165"/>
        <end position="221"/>
    </location>
</feature>
<feature type="signal peptide" evidence="2">
    <location>
        <begin position="1"/>
        <end position="22"/>
    </location>
</feature>
<evidence type="ECO:0000313" key="4">
    <source>
        <dbReference type="Proteomes" id="UP000189935"/>
    </source>
</evidence>
<gene>
    <name evidence="3" type="ORF">SAMN05444159_5472</name>
</gene>
<evidence type="ECO:0000256" key="2">
    <source>
        <dbReference type="SAM" id="SignalP"/>
    </source>
</evidence>
<dbReference type="Proteomes" id="UP000189935">
    <property type="component" value="Chromosome I"/>
</dbReference>
<proteinExistence type="predicted"/>
<feature type="compositionally biased region" description="Low complexity" evidence="1">
    <location>
        <begin position="177"/>
        <end position="191"/>
    </location>
</feature>
<name>A0A1M6Z8M9_9BRAD</name>
<evidence type="ECO:0000313" key="3">
    <source>
        <dbReference type="EMBL" id="SHL26771.1"/>
    </source>
</evidence>
<reference evidence="3 4" key="1">
    <citation type="submission" date="2016-11" db="EMBL/GenBank/DDBJ databases">
        <authorList>
            <person name="Jaros S."/>
            <person name="Januszkiewicz K."/>
            <person name="Wedrychowicz H."/>
        </authorList>
    </citation>
    <scope>NUCLEOTIDE SEQUENCE [LARGE SCALE GENOMIC DNA]</scope>
    <source>
        <strain evidence="3 4">GAS499</strain>
    </source>
</reference>
<dbReference type="AlphaFoldDB" id="A0A1M6Z8M9"/>
<dbReference type="EMBL" id="LT670844">
    <property type="protein sequence ID" value="SHL26771.1"/>
    <property type="molecule type" value="Genomic_DNA"/>
</dbReference>
<evidence type="ECO:0000256" key="1">
    <source>
        <dbReference type="SAM" id="MobiDB-lite"/>
    </source>
</evidence>
<keyword evidence="2" id="KW-0732">Signal</keyword>
<protein>
    <submittedName>
        <fullName evidence="3">Uncharacterized protein</fullName>
    </submittedName>
</protein>
<organism evidence="3 4">
    <name type="scientific">Bradyrhizobium lablabi</name>
    <dbReference type="NCBI Taxonomy" id="722472"/>
    <lineage>
        <taxon>Bacteria</taxon>
        <taxon>Pseudomonadati</taxon>
        <taxon>Pseudomonadota</taxon>
        <taxon>Alphaproteobacteria</taxon>
        <taxon>Hyphomicrobiales</taxon>
        <taxon>Nitrobacteraceae</taxon>
        <taxon>Bradyrhizobium</taxon>
    </lineage>
</organism>